<keyword evidence="6" id="KW-0560">Oxidoreductase</keyword>
<comment type="catalytic activity">
    <reaction evidence="1">
        <text>4 hydroquinone + O2 = 4 benzosemiquinone + 2 H2O</text>
        <dbReference type="Rhea" id="RHEA:11276"/>
        <dbReference type="ChEBI" id="CHEBI:15377"/>
        <dbReference type="ChEBI" id="CHEBI:15379"/>
        <dbReference type="ChEBI" id="CHEBI:17594"/>
        <dbReference type="ChEBI" id="CHEBI:17977"/>
        <dbReference type="EC" id="1.10.3.2"/>
    </reaction>
</comment>
<feature type="domain" description="Plastocyanin-like" evidence="12">
    <location>
        <begin position="467"/>
        <end position="585"/>
    </location>
</feature>
<keyword evidence="9" id="KW-0439">Lignin degradation</keyword>
<dbReference type="PROSITE" id="PS00080">
    <property type="entry name" value="MULTICOPPER_OXIDASE2"/>
    <property type="match status" value="1"/>
</dbReference>
<evidence type="ECO:0000256" key="5">
    <source>
        <dbReference type="ARBA" id="ARBA00022723"/>
    </source>
</evidence>
<dbReference type="GO" id="GO:0046274">
    <property type="term" value="P:lignin catabolic process"/>
    <property type="evidence" value="ECO:0007669"/>
    <property type="project" value="UniProtKB-KW"/>
</dbReference>
<dbReference type="InterPro" id="IPR008972">
    <property type="entry name" value="Cupredoxin"/>
</dbReference>
<evidence type="ECO:0000256" key="1">
    <source>
        <dbReference type="ARBA" id="ARBA00000349"/>
    </source>
</evidence>
<dbReference type="Pfam" id="PF07731">
    <property type="entry name" value="Cu-oxidase_2"/>
    <property type="match status" value="1"/>
</dbReference>
<feature type="domain" description="Plastocyanin-like" evidence="13">
    <location>
        <begin position="113"/>
        <end position="226"/>
    </location>
</feature>
<evidence type="ECO:0000256" key="8">
    <source>
        <dbReference type="ARBA" id="ARBA00023180"/>
    </source>
</evidence>
<dbReference type="CDD" id="cd13880">
    <property type="entry name" value="CuRO_2_MaLCC_like"/>
    <property type="match status" value="1"/>
</dbReference>
<evidence type="ECO:0000256" key="3">
    <source>
        <dbReference type="ARBA" id="ARBA00010609"/>
    </source>
</evidence>
<dbReference type="Pfam" id="PF07732">
    <property type="entry name" value="Cu-oxidase_3"/>
    <property type="match status" value="1"/>
</dbReference>
<keyword evidence="15" id="KW-1185">Reference proteome</keyword>
<dbReference type="CDD" id="cd13901">
    <property type="entry name" value="CuRO_3_MaLCC_like"/>
    <property type="match status" value="1"/>
</dbReference>
<dbReference type="InterPro" id="IPR045087">
    <property type="entry name" value="Cu-oxidase_fam"/>
</dbReference>
<organism evidence="14 15">
    <name type="scientific">Extremus antarcticus</name>
    <dbReference type="NCBI Taxonomy" id="702011"/>
    <lineage>
        <taxon>Eukaryota</taxon>
        <taxon>Fungi</taxon>
        <taxon>Dikarya</taxon>
        <taxon>Ascomycota</taxon>
        <taxon>Pezizomycotina</taxon>
        <taxon>Dothideomycetes</taxon>
        <taxon>Dothideomycetidae</taxon>
        <taxon>Mycosphaerellales</taxon>
        <taxon>Extremaceae</taxon>
        <taxon>Extremus</taxon>
    </lineage>
</organism>
<dbReference type="SUPFAM" id="SSF49503">
    <property type="entry name" value="Cupredoxins"/>
    <property type="match status" value="3"/>
</dbReference>
<name>A0AAJ0DP95_9PEZI</name>
<evidence type="ECO:0000256" key="6">
    <source>
        <dbReference type="ARBA" id="ARBA00023002"/>
    </source>
</evidence>
<gene>
    <name evidence="14" type="primary">lcc1</name>
    <name evidence="14" type="ORF">LTR09_004841</name>
</gene>
<feature type="signal peptide" evidence="10">
    <location>
        <begin position="1"/>
        <end position="22"/>
    </location>
</feature>
<reference evidence="14" key="1">
    <citation type="submission" date="2023-04" db="EMBL/GenBank/DDBJ databases">
        <title>Black Yeasts Isolated from many extreme environments.</title>
        <authorList>
            <person name="Coleine C."/>
            <person name="Stajich J.E."/>
            <person name="Selbmann L."/>
        </authorList>
    </citation>
    <scope>NUCLEOTIDE SEQUENCE</scope>
    <source>
        <strain evidence="14">CCFEE 5312</strain>
    </source>
</reference>
<protein>
    <recommendedName>
        <fullName evidence="4">laccase</fullName>
        <ecNumber evidence="4">1.10.3.2</ecNumber>
    </recommendedName>
</protein>
<comment type="caution">
    <text evidence="14">The sequence shown here is derived from an EMBL/GenBank/DDBJ whole genome shotgun (WGS) entry which is preliminary data.</text>
</comment>
<feature type="chain" id="PRO_5042578028" description="laccase" evidence="10">
    <location>
        <begin position="23"/>
        <end position="625"/>
    </location>
</feature>
<dbReference type="AlphaFoldDB" id="A0AAJ0DP95"/>
<dbReference type="Pfam" id="PF00394">
    <property type="entry name" value="Cu-oxidase"/>
    <property type="match status" value="1"/>
</dbReference>
<dbReference type="InterPro" id="IPR033138">
    <property type="entry name" value="Cu_oxidase_CS"/>
</dbReference>
<dbReference type="InterPro" id="IPR011706">
    <property type="entry name" value="Cu-oxidase_C"/>
</dbReference>
<evidence type="ECO:0000259" key="11">
    <source>
        <dbReference type="Pfam" id="PF00394"/>
    </source>
</evidence>
<feature type="domain" description="Plastocyanin-like" evidence="11">
    <location>
        <begin position="237"/>
        <end position="387"/>
    </location>
</feature>
<evidence type="ECO:0000313" key="15">
    <source>
        <dbReference type="Proteomes" id="UP001271007"/>
    </source>
</evidence>
<dbReference type="PANTHER" id="PTHR11709">
    <property type="entry name" value="MULTI-COPPER OXIDASE"/>
    <property type="match status" value="1"/>
</dbReference>
<dbReference type="GO" id="GO:0005507">
    <property type="term" value="F:copper ion binding"/>
    <property type="evidence" value="ECO:0007669"/>
    <property type="project" value="InterPro"/>
</dbReference>
<evidence type="ECO:0000259" key="13">
    <source>
        <dbReference type="Pfam" id="PF07732"/>
    </source>
</evidence>
<dbReference type="FunFam" id="2.60.40.420:FF:000021">
    <property type="entry name" value="Extracellular dihydrogeodin oxidase/laccase"/>
    <property type="match status" value="1"/>
</dbReference>
<dbReference type="PANTHER" id="PTHR11709:SF87">
    <property type="entry name" value="LACCASE"/>
    <property type="match status" value="1"/>
</dbReference>
<dbReference type="GO" id="GO:0052716">
    <property type="term" value="F:hydroquinone:oxygen oxidoreductase activity"/>
    <property type="evidence" value="ECO:0007669"/>
    <property type="project" value="UniProtKB-EC"/>
</dbReference>
<dbReference type="Proteomes" id="UP001271007">
    <property type="component" value="Unassembled WGS sequence"/>
</dbReference>
<dbReference type="EC" id="1.10.3.2" evidence="4"/>
<sequence>MRSSALACLCLVLLATLASASAHAPNSTRQANDVAWPDTIWHDIKWFWLHPFYDYSPPNPTAKPPALHPPTPDCVNAPNQRNCWTPGGYDINTDPYASWPETGVTRSYVLEIRNSTGAPDGVERPMLLVNGQYPGPTIYANWGDWVEVSVTNYMQDNGTGVHWHGIRQWYTSAEDGVPGVTECPIAPGHTKVYRWQATQYGTSWWHSHWSVQYGDGIAGSIVVYGPSTANYDIDLGPLPFTDWYYETVSARSYIVAHTYGRPPTEADTGLINGTMVSESGGHYYTTPVTKGKRYKLRLINMSIDNNFAVSLDDHPFLVIGANFSPIQPYLADWVFVAIGQRYDVVIETSQEVGSYWFRAEVQDQPVPDCGRNANNGNIRSIFRYDGASKADLPTSSPTKYVQRCSDEVFEPYFNTSVPGEPLKTAGQLDTAIHFGANVLNQTIVKWGLDTTPIYLQWSGPTLEKVYDGNLSFAAAANVLEVDGEGSWSYWIMQEVPGTPISVSIPHPIHLHGHDFFVLGHGVGNFSSTGGSTLNFVDPVRRDTAMMPAAGWLVVAFIVDNPGAWLMHCHIAWHAAQGMGVQFLEMAGNISEIAEPVHGFGETCESWREYYPEHAAYLRDADDSGI</sequence>
<evidence type="ECO:0000256" key="9">
    <source>
        <dbReference type="ARBA" id="ARBA00023185"/>
    </source>
</evidence>
<evidence type="ECO:0000259" key="12">
    <source>
        <dbReference type="Pfam" id="PF07731"/>
    </source>
</evidence>
<dbReference type="InterPro" id="IPR001117">
    <property type="entry name" value="Cu-oxidase_2nd"/>
</dbReference>
<evidence type="ECO:0000313" key="14">
    <source>
        <dbReference type="EMBL" id="KAK3054063.1"/>
    </source>
</evidence>
<evidence type="ECO:0000256" key="10">
    <source>
        <dbReference type="SAM" id="SignalP"/>
    </source>
</evidence>
<evidence type="ECO:0000256" key="7">
    <source>
        <dbReference type="ARBA" id="ARBA00023008"/>
    </source>
</evidence>
<keyword evidence="10" id="KW-0732">Signal</keyword>
<dbReference type="InterPro" id="IPR002355">
    <property type="entry name" value="Cu_oxidase_Cu_BS"/>
</dbReference>
<dbReference type="Gene3D" id="2.60.40.420">
    <property type="entry name" value="Cupredoxins - blue copper proteins"/>
    <property type="match status" value="3"/>
</dbReference>
<comment type="cofactor">
    <cofactor evidence="2">
        <name>Cu cation</name>
        <dbReference type="ChEBI" id="CHEBI:23378"/>
    </cofactor>
</comment>
<keyword evidence="7" id="KW-0186">Copper</keyword>
<dbReference type="EMBL" id="JAWDJX010000013">
    <property type="protein sequence ID" value="KAK3054063.1"/>
    <property type="molecule type" value="Genomic_DNA"/>
</dbReference>
<dbReference type="FunFam" id="2.60.40.420:FF:000045">
    <property type="entry name" value="Laccase 2"/>
    <property type="match status" value="1"/>
</dbReference>
<accession>A0AAJ0DP95</accession>
<dbReference type="CDD" id="cd13854">
    <property type="entry name" value="CuRO_1_MaLCC_like"/>
    <property type="match status" value="1"/>
</dbReference>
<keyword evidence="5" id="KW-0479">Metal-binding</keyword>
<dbReference type="InterPro" id="IPR011707">
    <property type="entry name" value="Cu-oxidase-like_N"/>
</dbReference>
<evidence type="ECO:0000256" key="2">
    <source>
        <dbReference type="ARBA" id="ARBA00001935"/>
    </source>
</evidence>
<comment type="similarity">
    <text evidence="3">Belongs to the multicopper oxidase family.</text>
</comment>
<proteinExistence type="inferred from homology"/>
<keyword evidence="8" id="KW-0325">Glycoprotein</keyword>
<evidence type="ECO:0000256" key="4">
    <source>
        <dbReference type="ARBA" id="ARBA00012297"/>
    </source>
</evidence>
<dbReference type="PROSITE" id="PS00079">
    <property type="entry name" value="MULTICOPPER_OXIDASE1"/>
    <property type="match status" value="1"/>
</dbReference>